<feature type="transmembrane region" description="Helical" evidence="1">
    <location>
        <begin position="91"/>
        <end position="110"/>
    </location>
</feature>
<dbReference type="AlphaFoldDB" id="A0A2M6R9V2"/>
<dbReference type="GO" id="GO:0016020">
    <property type="term" value="C:membrane"/>
    <property type="evidence" value="ECO:0007669"/>
    <property type="project" value="InterPro"/>
</dbReference>
<dbReference type="InterPro" id="IPR000620">
    <property type="entry name" value="EamA_dom"/>
</dbReference>
<dbReference type="EMBL" id="PEZX01000004">
    <property type="protein sequence ID" value="PIS07267.1"/>
    <property type="molecule type" value="Genomic_DNA"/>
</dbReference>
<feature type="transmembrane region" description="Helical" evidence="1">
    <location>
        <begin position="116"/>
        <end position="134"/>
    </location>
</feature>
<dbReference type="Pfam" id="PF00892">
    <property type="entry name" value="EamA"/>
    <property type="match status" value="2"/>
</dbReference>
<feature type="domain" description="EamA" evidence="2">
    <location>
        <begin position="147"/>
        <end position="270"/>
    </location>
</feature>
<proteinExistence type="predicted"/>
<feature type="domain" description="EamA" evidence="2">
    <location>
        <begin position="5"/>
        <end position="129"/>
    </location>
</feature>
<evidence type="ECO:0000259" key="2">
    <source>
        <dbReference type="Pfam" id="PF00892"/>
    </source>
</evidence>
<gene>
    <name evidence="3" type="ORF">COT79_00150</name>
</gene>
<feature type="transmembrane region" description="Helical" evidence="1">
    <location>
        <begin position="201"/>
        <end position="220"/>
    </location>
</feature>
<feature type="transmembrane region" description="Helical" evidence="1">
    <location>
        <begin position="146"/>
        <end position="165"/>
    </location>
</feature>
<dbReference type="InterPro" id="IPR037185">
    <property type="entry name" value="EmrE-like"/>
</dbReference>
<evidence type="ECO:0000256" key="1">
    <source>
        <dbReference type="SAM" id="Phobius"/>
    </source>
</evidence>
<evidence type="ECO:0000313" key="4">
    <source>
        <dbReference type="Proteomes" id="UP000231162"/>
    </source>
</evidence>
<organism evidence="3 4">
    <name type="scientific">Candidatus Berkelbacteria bacterium CG10_big_fil_rev_8_21_14_0_10_43_14</name>
    <dbReference type="NCBI Taxonomy" id="1974515"/>
    <lineage>
        <taxon>Bacteria</taxon>
        <taxon>Candidatus Berkelbacteria</taxon>
    </lineage>
</organism>
<evidence type="ECO:0000313" key="3">
    <source>
        <dbReference type="EMBL" id="PIS07267.1"/>
    </source>
</evidence>
<feature type="transmembrane region" description="Helical" evidence="1">
    <location>
        <begin position="253"/>
        <end position="272"/>
    </location>
</feature>
<dbReference type="Proteomes" id="UP000231162">
    <property type="component" value="Unassembled WGS sequence"/>
</dbReference>
<feature type="transmembrane region" description="Helical" evidence="1">
    <location>
        <begin position="59"/>
        <end position="79"/>
    </location>
</feature>
<comment type="caution">
    <text evidence="3">The sequence shown here is derived from an EMBL/GenBank/DDBJ whole genome shotgun (WGS) entry which is preliminary data.</text>
</comment>
<reference evidence="4" key="1">
    <citation type="submission" date="2017-09" db="EMBL/GenBank/DDBJ databases">
        <title>Depth-based differentiation of microbial function through sediment-hosted aquifers and enrichment of novel symbionts in the deep terrestrial subsurface.</title>
        <authorList>
            <person name="Probst A.J."/>
            <person name="Ladd B."/>
            <person name="Jarett J.K."/>
            <person name="Geller-Mcgrath D.E."/>
            <person name="Sieber C.M.K."/>
            <person name="Emerson J.B."/>
            <person name="Anantharaman K."/>
            <person name="Thomas B.C."/>
            <person name="Malmstrom R."/>
            <person name="Stieglmeier M."/>
            <person name="Klingl A."/>
            <person name="Woyke T."/>
            <person name="Ryan C.M."/>
            <person name="Banfield J.F."/>
        </authorList>
    </citation>
    <scope>NUCLEOTIDE SEQUENCE [LARGE SCALE GENOMIC DNA]</scope>
</reference>
<keyword evidence="1" id="KW-0472">Membrane</keyword>
<feature type="transmembrane region" description="Helical" evidence="1">
    <location>
        <begin position="171"/>
        <end position="189"/>
    </location>
</feature>
<keyword evidence="1" id="KW-1133">Transmembrane helix</keyword>
<feature type="transmembrane region" description="Helical" evidence="1">
    <location>
        <begin position="226"/>
        <end position="244"/>
    </location>
</feature>
<dbReference type="SUPFAM" id="SSF103481">
    <property type="entry name" value="Multidrug resistance efflux transporter EmrE"/>
    <property type="match status" value="2"/>
</dbReference>
<keyword evidence="1" id="KW-0812">Transmembrane</keyword>
<feature type="transmembrane region" description="Helical" evidence="1">
    <location>
        <begin position="34"/>
        <end position="53"/>
    </location>
</feature>
<sequence length="273" mass="31108">MIILLLAIIGDAGNILADKYNFLRSKVTPQQYNVGLFLFLTIFSSLSLVWFYGDNNFSLVAWLWLIAVVIVATAWNIGYARALAKENLEEFESFILFTPLITTLFAWVFLHEQNEKVIVASIVASVAFIIAHIKKNHLVLHKQQKYLAGVVILMSFESILVKQALVYFSPALLYTVRTLIVFIIFAYIYRRSIKTIPQKLWVLFAFSGAMGALFKIAQFAGFNSYGVIYTTLVLMLAPFIILFFDKLWLKEKLHWKNMASIIVIIGAIIYATI</sequence>
<name>A0A2M6R9V2_9BACT</name>
<protein>
    <recommendedName>
        <fullName evidence="2">EamA domain-containing protein</fullName>
    </recommendedName>
</protein>
<accession>A0A2M6R9V2</accession>